<accession>A0A1J1I6I2</accession>
<name>A0A1J1I6I2_9DIPT</name>
<dbReference type="Proteomes" id="UP000183832">
    <property type="component" value="Unassembled WGS sequence"/>
</dbReference>
<keyword evidence="2" id="KW-1185">Reference proteome</keyword>
<evidence type="ECO:0000313" key="2">
    <source>
        <dbReference type="Proteomes" id="UP000183832"/>
    </source>
</evidence>
<gene>
    <name evidence="1" type="ORF">CLUMA_CG008812</name>
</gene>
<protein>
    <submittedName>
        <fullName evidence="1">CLUMA_CG008812, isoform A</fullName>
    </submittedName>
</protein>
<dbReference type="AlphaFoldDB" id="A0A1J1I6I2"/>
<proteinExistence type="predicted"/>
<dbReference type="EMBL" id="CVRI01000041">
    <property type="protein sequence ID" value="CRK95338.1"/>
    <property type="molecule type" value="Genomic_DNA"/>
</dbReference>
<evidence type="ECO:0000313" key="1">
    <source>
        <dbReference type="EMBL" id="CRK95338.1"/>
    </source>
</evidence>
<organism evidence="1 2">
    <name type="scientific">Clunio marinus</name>
    <dbReference type="NCBI Taxonomy" id="568069"/>
    <lineage>
        <taxon>Eukaryota</taxon>
        <taxon>Metazoa</taxon>
        <taxon>Ecdysozoa</taxon>
        <taxon>Arthropoda</taxon>
        <taxon>Hexapoda</taxon>
        <taxon>Insecta</taxon>
        <taxon>Pterygota</taxon>
        <taxon>Neoptera</taxon>
        <taxon>Endopterygota</taxon>
        <taxon>Diptera</taxon>
        <taxon>Nematocera</taxon>
        <taxon>Chironomoidea</taxon>
        <taxon>Chironomidae</taxon>
        <taxon>Clunio</taxon>
    </lineage>
</organism>
<reference evidence="1 2" key="1">
    <citation type="submission" date="2015-04" db="EMBL/GenBank/DDBJ databases">
        <authorList>
            <person name="Syromyatnikov M.Y."/>
            <person name="Popov V.N."/>
        </authorList>
    </citation>
    <scope>NUCLEOTIDE SEQUENCE [LARGE SCALE GENOMIC DNA]</scope>
</reference>
<sequence length="64" mass="7555">MNSFHHWLYINELTEKVVLAKLARYTNLTVEIEGNDKDSCRKLKPKDCRSITKQQKERSSCIEN</sequence>